<feature type="domain" description="Saposin B-type" evidence="3">
    <location>
        <begin position="27"/>
        <end position="103"/>
    </location>
</feature>
<protein>
    <recommendedName>
        <fullName evidence="3">Saposin B-type domain-containing protein</fullName>
    </recommendedName>
</protein>
<evidence type="ECO:0000259" key="3">
    <source>
        <dbReference type="PROSITE" id="PS50015"/>
    </source>
</evidence>
<sequence>MNRYIFLSFILLEVYMIHSAFTTPLKADETCNQCKSSVDFLRKVAGWVTVDGLIEAQISLLCTSTGLSSEKCAETIDGFFKDEIAYLQQTSSEAICTSYGFCH</sequence>
<proteinExistence type="predicted"/>
<dbReference type="InterPro" id="IPR011001">
    <property type="entry name" value="Saposin-like"/>
</dbReference>
<evidence type="ECO:0000313" key="4">
    <source>
        <dbReference type="Proteomes" id="UP000050795"/>
    </source>
</evidence>
<dbReference type="WBParaSite" id="TREG1_75130.1">
    <property type="protein sequence ID" value="TREG1_75130.1"/>
    <property type="gene ID" value="TREG1_75130"/>
</dbReference>
<reference evidence="4" key="1">
    <citation type="submission" date="2022-06" db="EMBL/GenBank/DDBJ databases">
        <authorList>
            <person name="Berger JAMES D."/>
            <person name="Berger JAMES D."/>
        </authorList>
    </citation>
    <scope>NUCLEOTIDE SEQUENCE [LARGE SCALE GENOMIC DNA]</scope>
</reference>
<dbReference type="PROSITE" id="PS50015">
    <property type="entry name" value="SAP_B"/>
    <property type="match status" value="1"/>
</dbReference>
<evidence type="ECO:0000256" key="2">
    <source>
        <dbReference type="SAM" id="SignalP"/>
    </source>
</evidence>
<dbReference type="Proteomes" id="UP000050795">
    <property type="component" value="Unassembled WGS sequence"/>
</dbReference>
<accession>A0AA85KD55</accession>
<evidence type="ECO:0000313" key="5">
    <source>
        <dbReference type="WBParaSite" id="TREG1_75130.1"/>
    </source>
</evidence>
<feature type="signal peptide" evidence="2">
    <location>
        <begin position="1"/>
        <end position="22"/>
    </location>
</feature>
<dbReference type="AlphaFoldDB" id="A0AA85KD55"/>
<organism evidence="4 5">
    <name type="scientific">Trichobilharzia regenti</name>
    <name type="common">Nasal bird schistosome</name>
    <dbReference type="NCBI Taxonomy" id="157069"/>
    <lineage>
        <taxon>Eukaryota</taxon>
        <taxon>Metazoa</taxon>
        <taxon>Spiralia</taxon>
        <taxon>Lophotrochozoa</taxon>
        <taxon>Platyhelminthes</taxon>
        <taxon>Trematoda</taxon>
        <taxon>Digenea</taxon>
        <taxon>Strigeidida</taxon>
        <taxon>Schistosomatoidea</taxon>
        <taxon>Schistosomatidae</taxon>
        <taxon>Trichobilharzia</taxon>
    </lineage>
</organism>
<reference evidence="5" key="2">
    <citation type="submission" date="2023-11" db="UniProtKB">
        <authorList>
            <consortium name="WormBaseParasite"/>
        </authorList>
    </citation>
    <scope>IDENTIFICATION</scope>
</reference>
<keyword evidence="2" id="KW-0732">Signal</keyword>
<name>A0AA85KD55_TRIRE</name>
<dbReference type="Gene3D" id="1.10.225.10">
    <property type="entry name" value="Saposin-like"/>
    <property type="match status" value="1"/>
</dbReference>
<feature type="chain" id="PRO_5041654884" description="Saposin B-type domain-containing protein" evidence="2">
    <location>
        <begin position="23"/>
        <end position="103"/>
    </location>
</feature>
<dbReference type="InterPro" id="IPR008139">
    <property type="entry name" value="SaposinB_dom"/>
</dbReference>
<evidence type="ECO:0000256" key="1">
    <source>
        <dbReference type="ARBA" id="ARBA00023157"/>
    </source>
</evidence>
<keyword evidence="4" id="KW-1185">Reference proteome</keyword>
<dbReference type="SUPFAM" id="SSF47862">
    <property type="entry name" value="Saposin"/>
    <property type="match status" value="1"/>
</dbReference>
<keyword evidence="1" id="KW-1015">Disulfide bond</keyword>